<dbReference type="EMBL" id="CBWK010000397">
    <property type="protein sequence ID" value="CDL09736.1"/>
    <property type="molecule type" value="Genomic_DNA"/>
</dbReference>
<dbReference type="AlphaFoldDB" id="W1DJG4"/>
<name>W1DJG4_KLEPN</name>
<keyword evidence="3" id="KW-1185">Reference proteome</keyword>
<accession>W1DJG4</accession>
<keyword evidence="1" id="KW-0472">Membrane</keyword>
<feature type="transmembrane region" description="Helical" evidence="1">
    <location>
        <begin position="6"/>
        <end position="27"/>
    </location>
</feature>
<organism evidence="2 3">
    <name type="scientific">Klebsiella pneumoniae IS43</name>
    <dbReference type="NCBI Taxonomy" id="1432552"/>
    <lineage>
        <taxon>Bacteria</taxon>
        <taxon>Pseudomonadati</taxon>
        <taxon>Pseudomonadota</taxon>
        <taxon>Gammaproteobacteria</taxon>
        <taxon>Enterobacterales</taxon>
        <taxon>Enterobacteriaceae</taxon>
        <taxon>Klebsiella/Raoultella group</taxon>
        <taxon>Klebsiella</taxon>
        <taxon>Klebsiella pneumoniae complex</taxon>
    </lineage>
</organism>
<keyword evidence="1" id="KW-0812">Transmembrane</keyword>
<evidence type="ECO:0000256" key="1">
    <source>
        <dbReference type="SAM" id="Phobius"/>
    </source>
</evidence>
<protein>
    <submittedName>
        <fullName evidence="2">Uncharacterized protein</fullName>
    </submittedName>
</protein>
<proteinExistence type="predicted"/>
<evidence type="ECO:0000313" key="2">
    <source>
        <dbReference type="EMBL" id="CDL09736.1"/>
    </source>
</evidence>
<evidence type="ECO:0000313" key="3">
    <source>
        <dbReference type="Proteomes" id="UP000019183"/>
    </source>
</evidence>
<comment type="caution">
    <text evidence="2">The sequence shown here is derived from an EMBL/GenBank/DDBJ whole genome shotgun (WGS) entry which is preliminary data.</text>
</comment>
<reference evidence="2" key="1">
    <citation type="submission" date="2013-10" db="EMBL/GenBank/DDBJ databases">
        <title>Antibiotic resistance diversity of beta-lactamase producers in the General Hospital Vienna.</title>
        <authorList>
            <person name="Barisic I."/>
            <person name="Mitteregger D."/>
            <person name="Hirschl A.M."/>
            <person name="Noehammer C."/>
            <person name="Wiesinger-Mayr H."/>
        </authorList>
    </citation>
    <scope>NUCLEOTIDE SEQUENCE [LARGE SCALE GENOMIC DNA]</scope>
    <source>
        <strain evidence="2">IS43</strain>
    </source>
</reference>
<sequence length="46" mass="5367">MRSGCNPFFPLLIIYPALAFCCFYQLFIKMNTVRLSLTRSPRPIIL</sequence>
<keyword evidence="1" id="KW-1133">Transmembrane helix</keyword>
<dbReference type="Proteomes" id="UP000019183">
    <property type="component" value="Unassembled WGS sequence"/>
</dbReference>